<comment type="caution">
    <text evidence="1">The sequence shown here is derived from an EMBL/GenBank/DDBJ whole genome shotgun (WGS) entry which is preliminary data.</text>
</comment>
<evidence type="ECO:0000313" key="1">
    <source>
        <dbReference type="EMBL" id="CAG8499640.1"/>
    </source>
</evidence>
<sequence length="71" mass="8084">DTALFILPNLKFLAARLTISKAPTWFLKLQSLLISSPNTRIIPSYYHHPHTNNIYSIPLTHIKSTIHFAVS</sequence>
<organism evidence="1 2">
    <name type="scientific">Funneliformis mosseae</name>
    <name type="common">Endomycorrhizal fungus</name>
    <name type="synonym">Glomus mosseae</name>
    <dbReference type="NCBI Taxonomy" id="27381"/>
    <lineage>
        <taxon>Eukaryota</taxon>
        <taxon>Fungi</taxon>
        <taxon>Fungi incertae sedis</taxon>
        <taxon>Mucoromycota</taxon>
        <taxon>Glomeromycotina</taxon>
        <taxon>Glomeromycetes</taxon>
        <taxon>Glomerales</taxon>
        <taxon>Glomeraceae</taxon>
        <taxon>Funneliformis</taxon>
    </lineage>
</organism>
<dbReference type="EMBL" id="CAJVPP010000636">
    <property type="protein sequence ID" value="CAG8499640.1"/>
    <property type="molecule type" value="Genomic_DNA"/>
</dbReference>
<dbReference type="Proteomes" id="UP000789375">
    <property type="component" value="Unassembled WGS sequence"/>
</dbReference>
<proteinExistence type="predicted"/>
<dbReference type="AlphaFoldDB" id="A0A9N8ZLL0"/>
<accession>A0A9N8ZLL0</accession>
<gene>
    <name evidence="1" type="ORF">FMOSSE_LOCUS3969</name>
</gene>
<protein>
    <submittedName>
        <fullName evidence="1">5860_t:CDS:1</fullName>
    </submittedName>
</protein>
<evidence type="ECO:0000313" key="2">
    <source>
        <dbReference type="Proteomes" id="UP000789375"/>
    </source>
</evidence>
<feature type="non-terminal residue" evidence="1">
    <location>
        <position position="1"/>
    </location>
</feature>
<reference evidence="1" key="1">
    <citation type="submission" date="2021-06" db="EMBL/GenBank/DDBJ databases">
        <authorList>
            <person name="Kallberg Y."/>
            <person name="Tangrot J."/>
            <person name="Rosling A."/>
        </authorList>
    </citation>
    <scope>NUCLEOTIDE SEQUENCE</scope>
    <source>
        <strain evidence="1">87-6 pot B 2015</strain>
    </source>
</reference>
<keyword evidence="2" id="KW-1185">Reference proteome</keyword>
<name>A0A9N8ZLL0_FUNMO</name>